<name>A0A9X7PGT6_9ACTN</name>
<dbReference type="OrthoDB" id="4332189at2"/>
<keyword evidence="1" id="KW-0732">Signal</keyword>
<evidence type="ECO:0000256" key="1">
    <source>
        <dbReference type="SAM" id="SignalP"/>
    </source>
</evidence>
<evidence type="ECO:0008006" key="4">
    <source>
        <dbReference type="Google" id="ProtNLM"/>
    </source>
</evidence>
<dbReference type="Gene3D" id="2.130.10.10">
    <property type="entry name" value="YVTN repeat-like/Quinoprotein amine dehydrogenase"/>
    <property type="match status" value="2"/>
</dbReference>
<protein>
    <recommendedName>
        <fullName evidence="4">Ig-like domain repeat protein</fullName>
    </recommendedName>
</protein>
<sequence length="585" mass="61663">MTRRRRIASIPLALALALGGGALAAGTARADAGERPAGTVVKLPVASYSQMVVDEAHQRVFITPSLNSGSRTAKILVYDFRGELVKSIDHVAATGMVLSEDGKSLYVADTGGVYEYDPVTLTRKLKNWFQNGPSESCDRQLALSGNKLWYTHNRYNDCIGGTGYELWTVKGPANDESRERDFLYAMPGPWHLAASPKLPGRMILGTEAVPGYPNPGLYVLDTSGEKIKLAGERYFAPRESSAAGLDLKDMAFSPDGTRLAVADGKAGHRLLNSSDLSDAPAGYQPPADGAVPTAVAFSSDGRLVARGSAAPGSGADIVVQNADPATGTQQRSYVLDRADQGDQVARRGLAWGDKSNTLFAVTTNAEHSGYWLHVLPDPKPLYEARFAGQLGTGPDRPVVGGKLKLSGRLELDGPAPAEPVKVTATREDADGKRTLAEATVAKDGTFTVEDTPSRVGRATYTVSFAGDGTHRPARDTTLTVEIAKAGTTVTLAAPARARIGHELDFTGKLATDGARIPSGQLVTVIRKTPLGTKMLGTAPVAADGTFHVVDTPWAAGSTTYTVTWNGDDLHDPSSASATVKVGLRG</sequence>
<accession>A0A9X7PGT6</accession>
<dbReference type="GO" id="GO:0005975">
    <property type="term" value="P:carbohydrate metabolic process"/>
    <property type="evidence" value="ECO:0007669"/>
    <property type="project" value="UniProtKB-ARBA"/>
</dbReference>
<keyword evidence="3" id="KW-1185">Reference proteome</keyword>
<evidence type="ECO:0000313" key="3">
    <source>
        <dbReference type="Proteomes" id="UP000242427"/>
    </source>
</evidence>
<dbReference type="SUPFAM" id="SSF75011">
    <property type="entry name" value="3-carboxy-cis,cis-mucoante lactonizing enzyme"/>
    <property type="match status" value="1"/>
</dbReference>
<dbReference type="PROSITE" id="PS50194">
    <property type="entry name" value="FILAMIN_REPEAT"/>
    <property type="match status" value="1"/>
</dbReference>
<reference evidence="2 3" key="1">
    <citation type="submission" date="2018-03" db="EMBL/GenBank/DDBJ databases">
        <title>Chitinolytic properties of Streptosporangium nondiastaticum TBG75A20.</title>
        <authorList>
            <person name="Gayathri V."/>
            <person name="Shiburaj S."/>
        </authorList>
    </citation>
    <scope>NUCLEOTIDE SEQUENCE [LARGE SCALE GENOMIC DNA]</scope>
    <source>
        <strain evidence="2 3">TBG75A20</strain>
    </source>
</reference>
<dbReference type="EMBL" id="PXWG01000043">
    <property type="protein sequence ID" value="PSJ27429.1"/>
    <property type="molecule type" value="Genomic_DNA"/>
</dbReference>
<dbReference type="InterPro" id="IPR017868">
    <property type="entry name" value="Filamin/ABP280_repeat-like"/>
</dbReference>
<proteinExistence type="predicted"/>
<organism evidence="2 3">
    <name type="scientific">Streptosporangium nondiastaticum</name>
    <dbReference type="NCBI Taxonomy" id="35764"/>
    <lineage>
        <taxon>Bacteria</taxon>
        <taxon>Bacillati</taxon>
        <taxon>Actinomycetota</taxon>
        <taxon>Actinomycetes</taxon>
        <taxon>Streptosporangiales</taxon>
        <taxon>Streptosporangiaceae</taxon>
        <taxon>Streptosporangium</taxon>
    </lineage>
</organism>
<dbReference type="InterPro" id="IPR015943">
    <property type="entry name" value="WD40/YVTN_repeat-like_dom_sf"/>
</dbReference>
<feature type="signal peptide" evidence="1">
    <location>
        <begin position="1"/>
        <end position="24"/>
    </location>
</feature>
<dbReference type="InterPro" id="IPR013783">
    <property type="entry name" value="Ig-like_fold"/>
</dbReference>
<dbReference type="Gene3D" id="2.60.40.10">
    <property type="entry name" value="Immunoglobulins"/>
    <property type="match status" value="1"/>
</dbReference>
<dbReference type="AlphaFoldDB" id="A0A9X7PGT6"/>
<gene>
    <name evidence="2" type="ORF">B7P34_17765</name>
</gene>
<feature type="chain" id="PRO_5040761554" description="Ig-like domain repeat protein" evidence="1">
    <location>
        <begin position="25"/>
        <end position="585"/>
    </location>
</feature>
<dbReference type="RefSeq" id="WP_106677661.1">
    <property type="nucleotide sequence ID" value="NZ_PXWG01000043.1"/>
</dbReference>
<dbReference type="Proteomes" id="UP000242427">
    <property type="component" value="Unassembled WGS sequence"/>
</dbReference>
<comment type="caution">
    <text evidence="2">The sequence shown here is derived from an EMBL/GenBank/DDBJ whole genome shotgun (WGS) entry which is preliminary data.</text>
</comment>
<evidence type="ECO:0000313" key="2">
    <source>
        <dbReference type="EMBL" id="PSJ27429.1"/>
    </source>
</evidence>